<accession>A0AAD4YNQ9</accession>
<dbReference type="AlphaFoldDB" id="A0AAD4YNQ9"/>
<sequence length="178" mass="20325">MPGSRASSARTTRRLMECRRFGIFCSGLRSKCPKPMIYPVRRLLRSRVWVACADPGIKLRGLYIFSAITTRLQSQEQSSVELTQCCKLRLRELKSRLLEQRVLELCEQRIRELVITLLVKFDTHVEATEASKHEIAANAYKLGYLDCRTMLLLVALSNMKMVSSSIMACPRLDVEAVE</sequence>
<dbReference type="EMBL" id="JAJFAZ020000007">
    <property type="protein sequence ID" value="KAI5316882.1"/>
    <property type="molecule type" value="Genomic_DNA"/>
</dbReference>
<evidence type="ECO:0000313" key="2">
    <source>
        <dbReference type="Proteomes" id="UP001054821"/>
    </source>
</evidence>
<name>A0AAD4YNQ9_PRUDU</name>
<reference evidence="1 2" key="1">
    <citation type="journal article" date="2022" name="G3 (Bethesda)">
        <title>Whole-genome sequence and methylome profiling of the almond [Prunus dulcis (Mill.) D.A. Webb] cultivar 'Nonpareil'.</title>
        <authorList>
            <person name="D'Amico-Willman K.M."/>
            <person name="Ouma W.Z."/>
            <person name="Meulia T."/>
            <person name="Sideli G.M."/>
            <person name="Gradziel T.M."/>
            <person name="Fresnedo-Ramirez J."/>
        </authorList>
    </citation>
    <scope>NUCLEOTIDE SEQUENCE [LARGE SCALE GENOMIC DNA]</scope>
    <source>
        <strain evidence="1">Clone GOH B32 T37-40</strain>
    </source>
</reference>
<dbReference type="Proteomes" id="UP001054821">
    <property type="component" value="Chromosome 7"/>
</dbReference>
<evidence type="ECO:0000313" key="1">
    <source>
        <dbReference type="EMBL" id="KAI5316882.1"/>
    </source>
</evidence>
<protein>
    <submittedName>
        <fullName evidence="1">Uncharacterized protein</fullName>
    </submittedName>
</protein>
<keyword evidence="2" id="KW-1185">Reference proteome</keyword>
<proteinExistence type="predicted"/>
<gene>
    <name evidence="1" type="ORF">L3X38_036589</name>
</gene>
<organism evidence="1 2">
    <name type="scientific">Prunus dulcis</name>
    <name type="common">Almond</name>
    <name type="synonym">Amygdalus dulcis</name>
    <dbReference type="NCBI Taxonomy" id="3755"/>
    <lineage>
        <taxon>Eukaryota</taxon>
        <taxon>Viridiplantae</taxon>
        <taxon>Streptophyta</taxon>
        <taxon>Embryophyta</taxon>
        <taxon>Tracheophyta</taxon>
        <taxon>Spermatophyta</taxon>
        <taxon>Magnoliopsida</taxon>
        <taxon>eudicotyledons</taxon>
        <taxon>Gunneridae</taxon>
        <taxon>Pentapetalae</taxon>
        <taxon>rosids</taxon>
        <taxon>fabids</taxon>
        <taxon>Rosales</taxon>
        <taxon>Rosaceae</taxon>
        <taxon>Amygdaloideae</taxon>
        <taxon>Amygdaleae</taxon>
        <taxon>Prunus</taxon>
    </lineage>
</organism>
<comment type="caution">
    <text evidence="1">The sequence shown here is derived from an EMBL/GenBank/DDBJ whole genome shotgun (WGS) entry which is preliminary data.</text>
</comment>